<reference evidence="1" key="1">
    <citation type="thesis" date="2020" institute="ProQuest LLC" country="789 East Eisenhower Parkway, Ann Arbor, MI, USA">
        <title>Comparative Genomics and Chromosome Evolution.</title>
        <authorList>
            <person name="Mudd A.B."/>
        </authorList>
    </citation>
    <scope>NUCLEOTIDE SEQUENCE</scope>
    <source>
        <strain evidence="1">Female2</strain>
        <tissue evidence="1">Blood</tissue>
    </source>
</reference>
<proteinExistence type="predicted"/>
<name>A0A8T2JDJ5_9PIPI</name>
<dbReference type="EMBL" id="JAACNH010000006">
    <property type="protein sequence ID" value="KAG8440661.1"/>
    <property type="molecule type" value="Genomic_DNA"/>
</dbReference>
<protein>
    <submittedName>
        <fullName evidence="1">Uncharacterized protein</fullName>
    </submittedName>
</protein>
<accession>A0A8T2JDJ5</accession>
<dbReference type="AlphaFoldDB" id="A0A8T2JDJ5"/>
<organism evidence="1 2">
    <name type="scientific">Hymenochirus boettgeri</name>
    <name type="common">Congo dwarf clawed frog</name>
    <dbReference type="NCBI Taxonomy" id="247094"/>
    <lineage>
        <taxon>Eukaryota</taxon>
        <taxon>Metazoa</taxon>
        <taxon>Chordata</taxon>
        <taxon>Craniata</taxon>
        <taxon>Vertebrata</taxon>
        <taxon>Euteleostomi</taxon>
        <taxon>Amphibia</taxon>
        <taxon>Batrachia</taxon>
        <taxon>Anura</taxon>
        <taxon>Pipoidea</taxon>
        <taxon>Pipidae</taxon>
        <taxon>Pipinae</taxon>
        <taxon>Hymenochirus</taxon>
    </lineage>
</organism>
<keyword evidence="2" id="KW-1185">Reference proteome</keyword>
<evidence type="ECO:0000313" key="1">
    <source>
        <dbReference type="EMBL" id="KAG8440661.1"/>
    </source>
</evidence>
<comment type="caution">
    <text evidence="1">The sequence shown here is derived from an EMBL/GenBank/DDBJ whole genome shotgun (WGS) entry which is preliminary data.</text>
</comment>
<dbReference type="Proteomes" id="UP000812440">
    <property type="component" value="Chromosome 3"/>
</dbReference>
<sequence length="137" mass="15563">MVIFDEVACVLILNLRGYISLYQCTQIYTVLSTSLVQKAILQIRNRQSAIQGLYNNKTTINKCNSYLQKKYGIPSVPYKKTFFHTKAFNSKCYSTTAIAKCNNNIHLNRIYASASRKYLPLKTNNNLMCGSSTIPEC</sequence>
<evidence type="ECO:0000313" key="2">
    <source>
        <dbReference type="Proteomes" id="UP000812440"/>
    </source>
</evidence>
<gene>
    <name evidence="1" type="ORF">GDO86_006417</name>
</gene>